<dbReference type="InterPro" id="IPR043128">
    <property type="entry name" value="Rev_trsase/Diguanyl_cyclase"/>
</dbReference>
<keyword evidence="2" id="KW-0472">Membrane</keyword>
<dbReference type="GO" id="GO:0043709">
    <property type="term" value="P:cell adhesion involved in single-species biofilm formation"/>
    <property type="evidence" value="ECO:0007669"/>
    <property type="project" value="TreeGrafter"/>
</dbReference>
<dbReference type="KEGG" id="whr:OG579_12635"/>
<dbReference type="CDD" id="cd01949">
    <property type="entry name" value="GGDEF"/>
    <property type="match status" value="1"/>
</dbReference>
<keyword evidence="5" id="KW-1185">Reference proteome</keyword>
<name>A0AAU4JXU7_9NOCA</name>
<feature type="region of interest" description="Disordered" evidence="1">
    <location>
        <begin position="361"/>
        <end position="381"/>
    </location>
</feature>
<protein>
    <submittedName>
        <fullName evidence="4">GGDEF domain-containing protein</fullName>
    </submittedName>
</protein>
<dbReference type="PANTHER" id="PTHR45138:SF9">
    <property type="entry name" value="DIGUANYLATE CYCLASE DGCM-RELATED"/>
    <property type="match status" value="1"/>
</dbReference>
<feature type="transmembrane region" description="Helical" evidence="2">
    <location>
        <begin position="40"/>
        <end position="59"/>
    </location>
</feature>
<reference evidence="4 5" key="1">
    <citation type="submission" date="2022-10" db="EMBL/GenBank/DDBJ databases">
        <title>The complete genomes of actinobacterial strains from the NBC collection.</title>
        <authorList>
            <person name="Joergensen T.S."/>
            <person name="Alvarez Arevalo M."/>
            <person name="Sterndorff E.B."/>
            <person name="Faurdal D."/>
            <person name="Vuksanovic O."/>
            <person name="Mourched A.-S."/>
            <person name="Charusanti P."/>
            <person name="Shaw S."/>
            <person name="Blin K."/>
            <person name="Weber T."/>
        </authorList>
    </citation>
    <scope>NUCLEOTIDE SEQUENCE [LARGE SCALE GENOMIC DNA]</scope>
    <source>
        <strain evidence="4 5">NBC_00319</strain>
    </source>
</reference>
<accession>A0AAU4JXU7</accession>
<dbReference type="InterPro" id="IPR050469">
    <property type="entry name" value="Diguanylate_Cyclase"/>
</dbReference>
<dbReference type="PROSITE" id="PS50887">
    <property type="entry name" value="GGDEF"/>
    <property type="match status" value="1"/>
</dbReference>
<dbReference type="SUPFAM" id="SSF55073">
    <property type="entry name" value="Nucleotide cyclase"/>
    <property type="match status" value="1"/>
</dbReference>
<dbReference type="AlphaFoldDB" id="A0AAU4JXU7"/>
<dbReference type="GO" id="GO:0005886">
    <property type="term" value="C:plasma membrane"/>
    <property type="evidence" value="ECO:0007669"/>
    <property type="project" value="TreeGrafter"/>
</dbReference>
<feature type="transmembrane region" description="Helical" evidence="2">
    <location>
        <begin position="123"/>
        <end position="141"/>
    </location>
</feature>
<evidence type="ECO:0000313" key="4">
    <source>
        <dbReference type="EMBL" id="WUM18591.1"/>
    </source>
</evidence>
<dbReference type="Gene3D" id="3.30.70.270">
    <property type="match status" value="1"/>
</dbReference>
<feature type="transmembrane region" description="Helical" evidence="2">
    <location>
        <begin position="71"/>
        <end position="89"/>
    </location>
</feature>
<dbReference type="GO" id="GO:0052621">
    <property type="term" value="F:diguanylate cyclase activity"/>
    <property type="evidence" value="ECO:0007669"/>
    <property type="project" value="TreeGrafter"/>
</dbReference>
<dbReference type="Pfam" id="PF00990">
    <property type="entry name" value="GGDEF"/>
    <property type="match status" value="1"/>
</dbReference>
<dbReference type="PANTHER" id="PTHR45138">
    <property type="entry name" value="REGULATORY COMPONENTS OF SENSORY TRANSDUCTION SYSTEM"/>
    <property type="match status" value="1"/>
</dbReference>
<dbReference type="SMART" id="SM00267">
    <property type="entry name" value="GGDEF"/>
    <property type="match status" value="1"/>
</dbReference>
<feature type="domain" description="GGDEF" evidence="3">
    <location>
        <begin position="238"/>
        <end position="372"/>
    </location>
</feature>
<dbReference type="InterPro" id="IPR029787">
    <property type="entry name" value="Nucleotide_cyclase"/>
</dbReference>
<sequence>MRNAVGEMCRTVVHLAAAAWREPDRFQWFSDYLEMHGLRGFVRIAVAFTTVLISSIPFINMASPDGATDPVRYATATVAGVGGTALALMWVTTSWPDRRRSIAFVAAADVLIALGTVSDSAPLAGLAGATVFAVIGGYCAFFHGTRVLVTHVAAVVLVTLALAVMTALAGDPAMAVSKGIVVLLANMVIPVTSQILLGMLSSDSVESRLDPLTQLPNRRGLEQAVSSVGRYRPRVSDDVVVAIVLDLDAFKRVNDARGHECGDLVLAETARRLAAAIADTDIPCRMGGEEFVVVGRRPLREVAVLAERIRSAVLAPNQGLRVTASVGVAWADAESMSADSAETVVENLIRSADRAMYDAKRSGGNRVRLHTDTDDAGSCAG</sequence>
<evidence type="ECO:0000259" key="3">
    <source>
        <dbReference type="PROSITE" id="PS50887"/>
    </source>
</evidence>
<dbReference type="GO" id="GO:1902201">
    <property type="term" value="P:negative regulation of bacterial-type flagellum-dependent cell motility"/>
    <property type="evidence" value="ECO:0007669"/>
    <property type="project" value="TreeGrafter"/>
</dbReference>
<evidence type="ECO:0000313" key="5">
    <source>
        <dbReference type="Proteomes" id="UP001432128"/>
    </source>
</evidence>
<feature type="transmembrane region" description="Helical" evidence="2">
    <location>
        <begin position="180"/>
        <end position="200"/>
    </location>
</feature>
<gene>
    <name evidence="4" type="ORF">OG579_12635</name>
</gene>
<dbReference type="RefSeq" id="WP_328856211.1">
    <property type="nucleotide sequence ID" value="NZ_CP108021.1"/>
</dbReference>
<dbReference type="EMBL" id="CP108021">
    <property type="protein sequence ID" value="WUM18591.1"/>
    <property type="molecule type" value="Genomic_DNA"/>
</dbReference>
<evidence type="ECO:0000256" key="1">
    <source>
        <dbReference type="SAM" id="MobiDB-lite"/>
    </source>
</evidence>
<feature type="transmembrane region" description="Helical" evidence="2">
    <location>
        <begin position="148"/>
        <end position="168"/>
    </location>
</feature>
<organism evidence="4 5">
    <name type="scientific">Williamsia herbipolensis</name>
    <dbReference type="NCBI Taxonomy" id="1603258"/>
    <lineage>
        <taxon>Bacteria</taxon>
        <taxon>Bacillati</taxon>
        <taxon>Actinomycetota</taxon>
        <taxon>Actinomycetes</taxon>
        <taxon>Mycobacteriales</taxon>
        <taxon>Nocardiaceae</taxon>
        <taxon>Williamsia</taxon>
    </lineage>
</organism>
<dbReference type="InterPro" id="IPR000160">
    <property type="entry name" value="GGDEF_dom"/>
</dbReference>
<feature type="transmembrane region" description="Helical" evidence="2">
    <location>
        <begin position="101"/>
        <end position="117"/>
    </location>
</feature>
<proteinExistence type="predicted"/>
<evidence type="ECO:0000256" key="2">
    <source>
        <dbReference type="SAM" id="Phobius"/>
    </source>
</evidence>
<dbReference type="Proteomes" id="UP001432128">
    <property type="component" value="Chromosome"/>
</dbReference>
<dbReference type="NCBIfam" id="TIGR00254">
    <property type="entry name" value="GGDEF"/>
    <property type="match status" value="1"/>
</dbReference>
<keyword evidence="2" id="KW-1133">Transmembrane helix</keyword>
<keyword evidence="2" id="KW-0812">Transmembrane</keyword>